<organism evidence="1">
    <name type="scientific">Candidatus Heimdallarchaeum endolithica</name>
    <dbReference type="NCBI Taxonomy" id="2876572"/>
    <lineage>
        <taxon>Archaea</taxon>
        <taxon>Promethearchaeati</taxon>
        <taxon>Candidatus Heimdallarchaeota</taxon>
        <taxon>Candidatus Heimdallarchaeia (ex Rinke et al. 2021) (nom. nud.)</taxon>
        <taxon>Candidatus Heimdallarchaeales</taxon>
        <taxon>Candidatus Heimdallarchaeaceae</taxon>
        <taxon>Candidatus Heimdallarchaeum</taxon>
    </lineage>
</organism>
<name>A0A9Y1BQP4_9ARCH</name>
<gene>
    <name evidence="1" type="ORF">K9W46_12995</name>
</gene>
<protein>
    <submittedName>
        <fullName evidence="1">Uncharacterized protein</fullName>
    </submittedName>
</protein>
<reference evidence="1" key="1">
    <citation type="journal article" date="2022" name="Nat. Microbiol.">
        <title>Unique mobile elements and scalable gene flow at the prokaryote-eukaryote boundary revealed by circularized Asgard archaea genomes.</title>
        <authorList>
            <person name="Wu F."/>
            <person name="Speth D.R."/>
            <person name="Philosof A."/>
            <person name="Cremiere A."/>
            <person name="Narayanan A."/>
            <person name="Barco R.A."/>
            <person name="Connon S.A."/>
            <person name="Amend J.P."/>
            <person name="Antoshechkin I.A."/>
            <person name="Orphan V.J."/>
        </authorList>
    </citation>
    <scope>NUCLEOTIDE SEQUENCE</scope>
    <source>
        <strain evidence="1">PR6</strain>
    </source>
</reference>
<dbReference type="Proteomes" id="UP001200513">
    <property type="component" value="Chromosome"/>
</dbReference>
<dbReference type="AlphaFoldDB" id="A0A9Y1BQP4"/>
<evidence type="ECO:0000313" key="1">
    <source>
        <dbReference type="EMBL" id="UJG43275.1"/>
    </source>
</evidence>
<sequence length="442" mass="52231">MHKAILQFFENEFQNIVRTHKIDSHFNRYDSLPLFKSIINEYQKKYTLVKELISSALYTSDYIIMSSEVKQELDDENRRKEIIEYWLCLPYHNIENWIDFTHLVAFVYHISSILRKRYYFQLDKGIPKKIASFRLASYFIRYLFEFLSSKNPVIPIFWWATLIETALYQSIFSKTLSQVPESLKLLDKEDIDYVSYLIVLKAENELIGQRNETVPVPYVNETDIFHYYELTVDGKKKKFFNSNINDKEKVEEIKKAFIESAAELKVSEDHPHMLKYCRMECKLQQSSPLNFIIVSSNKEDSYGWIGISSTIDDINLTKLEVMIKNKISTLLSLYKNKDSILDPLETKVTPKKQSKGFFAKIKALFVKSAIISKDFEKWKNLFLEEMLYNSVSGIEPGIEVYDSYREDNFVITALIQSQEKEENPTHSFLKKMLVIQQNYWIQ</sequence>
<dbReference type="EMBL" id="CP084167">
    <property type="protein sequence ID" value="UJG43275.1"/>
    <property type="molecule type" value="Genomic_DNA"/>
</dbReference>
<proteinExistence type="predicted"/>
<accession>A0A9Y1BQP4</accession>